<dbReference type="EMBL" id="JACJSI010000120">
    <property type="protein sequence ID" value="MBD2533895.1"/>
    <property type="molecule type" value="Genomic_DNA"/>
</dbReference>
<keyword evidence="1" id="KW-0732">Signal</keyword>
<protein>
    <submittedName>
        <fullName evidence="2">Uncharacterized protein</fullName>
    </submittedName>
</protein>
<dbReference type="RefSeq" id="WP_190944432.1">
    <property type="nucleotide sequence ID" value="NZ_JACJSI010000120.1"/>
</dbReference>
<gene>
    <name evidence="2" type="ORF">H6G97_31845</name>
</gene>
<comment type="caution">
    <text evidence="2">The sequence shown here is derived from an EMBL/GenBank/DDBJ whole genome shotgun (WGS) entry which is preliminary data.</text>
</comment>
<keyword evidence="3" id="KW-1185">Reference proteome</keyword>
<evidence type="ECO:0000313" key="2">
    <source>
        <dbReference type="EMBL" id="MBD2533895.1"/>
    </source>
</evidence>
<proteinExistence type="predicted"/>
<organism evidence="2 3">
    <name type="scientific">Nostoc flagelliforme FACHB-838</name>
    <dbReference type="NCBI Taxonomy" id="2692904"/>
    <lineage>
        <taxon>Bacteria</taxon>
        <taxon>Bacillati</taxon>
        <taxon>Cyanobacteriota</taxon>
        <taxon>Cyanophyceae</taxon>
        <taxon>Nostocales</taxon>
        <taxon>Nostocaceae</taxon>
        <taxon>Nostoc</taxon>
    </lineage>
</organism>
<dbReference type="Proteomes" id="UP000623440">
    <property type="component" value="Unassembled WGS sequence"/>
</dbReference>
<feature type="chain" id="PRO_5045556707" evidence="1">
    <location>
        <begin position="31"/>
        <end position="148"/>
    </location>
</feature>
<reference evidence="2 3" key="1">
    <citation type="journal article" date="2020" name="ISME J.">
        <title>Comparative genomics reveals insights into cyanobacterial evolution and habitat adaptation.</title>
        <authorList>
            <person name="Chen M.Y."/>
            <person name="Teng W.K."/>
            <person name="Zhao L."/>
            <person name="Hu C.X."/>
            <person name="Zhou Y.K."/>
            <person name="Han B.P."/>
            <person name="Song L.R."/>
            <person name="Shu W.S."/>
        </authorList>
    </citation>
    <scope>NUCLEOTIDE SEQUENCE [LARGE SCALE GENOMIC DNA]</scope>
    <source>
        <strain evidence="2 3">FACHB-838</strain>
    </source>
</reference>
<evidence type="ECO:0000313" key="3">
    <source>
        <dbReference type="Proteomes" id="UP000623440"/>
    </source>
</evidence>
<evidence type="ECO:0000256" key="1">
    <source>
        <dbReference type="SAM" id="SignalP"/>
    </source>
</evidence>
<name>A0ABR8E030_9NOSO</name>
<feature type="signal peptide" evidence="1">
    <location>
        <begin position="1"/>
        <end position="30"/>
    </location>
</feature>
<accession>A0ABR8E030</accession>
<sequence>MKASPKTKVALTAGIMLGGMTMLLPNVALSQSATPGNITGRWSGVGDDTSITLRITQTANNVISGTMIDNGTTSPVRIEGFYIPSTRRIVFVRIPANSSIPFQFYDGWISQRGLRIGGHLSVWTIGNGASANGVDFPFNFTKVSDFPN</sequence>